<protein>
    <submittedName>
        <fullName evidence="1">Uncharacterized protein</fullName>
    </submittedName>
</protein>
<accession>A0ACB9Z4Y1</accession>
<name>A0ACB9Z4Y1_9PEZI</name>
<evidence type="ECO:0000313" key="1">
    <source>
        <dbReference type="EMBL" id="KAI4866856.1"/>
    </source>
</evidence>
<reference evidence="1 2" key="1">
    <citation type="journal article" date="2022" name="New Phytol.">
        <title>Ecological generalism drives hyperdiversity of secondary metabolite gene clusters in xylarialean endophytes.</title>
        <authorList>
            <person name="Franco M.E.E."/>
            <person name="Wisecaver J.H."/>
            <person name="Arnold A.E."/>
            <person name="Ju Y.M."/>
            <person name="Slot J.C."/>
            <person name="Ahrendt S."/>
            <person name="Moore L.P."/>
            <person name="Eastman K.E."/>
            <person name="Scott K."/>
            <person name="Konkel Z."/>
            <person name="Mondo S.J."/>
            <person name="Kuo A."/>
            <person name="Hayes R.D."/>
            <person name="Haridas S."/>
            <person name="Andreopoulos B."/>
            <person name="Riley R."/>
            <person name="LaButti K."/>
            <person name="Pangilinan J."/>
            <person name="Lipzen A."/>
            <person name="Amirebrahimi M."/>
            <person name="Yan J."/>
            <person name="Adam C."/>
            <person name="Keymanesh K."/>
            <person name="Ng V."/>
            <person name="Louie K."/>
            <person name="Northen T."/>
            <person name="Drula E."/>
            <person name="Henrissat B."/>
            <person name="Hsieh H.M."/>
            <person name="Youens-Clark K."/>
            <person name="Lutzoni F."/>
            <person name="Miadlikowska J."/>
            <person name="Eastwood D.C."/>
            <person name="Hamelin R.C."/>
            <person name="Grigoriev I.V."/>
            <person name="U'Ren J.M."/>
        </authorList>
    </citation>
    <scope>NUCLEOTIDE SEQUENCE [LARGE SCALE GENOMIC DNA]</scope>
    <source>
        <strain evidence="1 2">CBS 119005</strain>
    </source>
</reference>
<sequence>MPDTAFLAVLVYHLCGSQSYRIHDVRMLHIRVPYNEYIWPIKYPKCIPLRLGTRVCTNTRGSVAGRWGQTKHCARFPYLGYLSSTPNSELQVFYVLRSLLPRPSTLMLPNLPALSFYSSYLSLSSSHAKVPRP</sequence>
<proteinExistence type="predicted"/>
<dbReference type="Proteomes" id="UP001497700">
    <property type="component" value="Unassembled WGS sequence"/>
</dbReference>
<comment type="caution">
    <text evidence="1">The sequence shown here is derived from an EMBL/GenBank/DDBJ whole genome shotgun (WGS) entry which is preliminary data.</text>
</comment>
<organism evidence="1 2">
    <name type="scientific">Hypoxylon rubiginosum</name>
    <dbReference type="NCBI Taxonomy" id="110542"/>
    <lineage>
        <taxon>Eukaryota</taxon>
        <taxon>Fungi</taxon>
        <taxon>Dikarya</taxon>
        <taxon>Ascomycota</taxon>
        <taxon>Pezizomycotina</taxon>
        <taxon>Sordariomycetes</taxon>
        <taxon>Xylariomycetidae</taxon>
        <taxon>Xylariales</taxon>
        <taxon>Hypoxylaceae</taxon>
        <taxon>Hypoxylon</taxon>
    </lineage>
</organism>
<dbReference type="EMBL" id="MU393454">
    <property type="protein sequence ID" value="KAI4866856.1"/>
    <property type="molecule type" value="Genomic_DNA"/>
</dbReference>
<keyword evidence="2" id="KW-1185">Reference proteome</keyword>
<evidence type="ECO:0000313" key="2">
    <source>
        <dbReference type="Proteomes" id="UP001497700"/>
    </source>
</evidence>
<gene>
    <name evidence="1" type="ORF">F4820DRAFT_238963</name>
</gene>